<protein>
    <submittedName>
        <fullName evidence="2">Uncharacterized protein</fullName>
    </submittedName>
</protein>
<evidence type="ECO:0000256" key="1">
    <source>
        <dbReference type="SAM" id="Phobius"/>
    </source>
</evidence>
<evidence type="ECO:0000313" key="3">
    <source>
        <dbReference type="Proteomes" id="UP000013009"/>
    </source>
</evidence>
<feature type="transmembrane region" description="Helical" evidence="1">
    <location>
        <begin position="97"/>
        <end position="115"/>
    </location>
</feature>
<proteinExistence type="predicted"/>
<organism evidence="2 3">
    <name type="scientific">Acinetobacter colistiniresistens</name>
    <dbReference type="NCBI Taxonomy" id="280145"/>
    <lineage>
        <taxon>Bacteria</taxon>
        <taxon>Pseudomonadati</taxon>
        <taxon>Pseudomonadota</taxon>
        <taxon>Gammaproteobacteria</taxon>
        <taxon>Moraxellales</taxon>
        <taxon>Moraxellaceae</taxon>
        <taxon>Acinetobacter</taxon>
    </lineage>
</organism>
<dbReference type="EMBL" id="APRZ01000017">
    <property type="protein sequence ID" value="ENX33558.1"/>
    <property type="molecule type" value="Genomic_DNA"/>
</dbReference>
<gene>
    <name evidence="2" type="ORF">F889_02219</name>
</gene>
<keyword evidence="1" id="KW-0812">Transmembrane</keyword>
<dbReference type="AlphaFoldDB" id="N9PJH2"/>
<evidence type="ECO:0000313" key="2">
    <source>
        <dbReference type="EMBL" id="ENX33558.1"/>
    </source>
</evidence>
<feature type="transmembrane region" description="Helical" evidence="1">
    <location>
        <begin position="37"/>
        <end position="57"/>
    </location>
</feature>
<dbReference type="HOGENOM" id="CLU_2068041_0_0_6"/>
<accession>N9PJH2</accession>
<feature type="transmembrane region" description="Helical" evidence="1">
    <location>
        <begin position="12"/>
        <end position="31"/>
    </location>
</feature>
<keyword evidence="1" id="KW-0472">Membrane</keyword>
<name>N9PJH2_9GAMM</name>
<keyword evidence="3" id="KW-1185">Reference proteome</keyword>
<dbReference type="Proteomes" id="UP000013009">
    <property type="component" value="Unassembled WGS sequence"/>
</dbReference>
<keyword evidence="1" id="KW-1133">Transmembrane helix</keyword>
<reference evidence="2 3" key="1">
    <citation type="submission" date="2013-02" db="EMBL/GenBank/DDBJ databases">
        <title>The Genome Sequence of Acinetobacter sp. NIPH 1859.</title>
        <authorList>
            <consortium name="The Broad Institute Genome Sequencing Platform"/>
            <consortium name="The Broad Institute Genome Sequencing Center for Infectious Disease"/>
            <person name="Cerqueira G."/>
            <person name="Feldgarden M."/>
            <person name="Courvalin P."/>
            <person name="Perichon B."/>
            <person name="Grillot-Courvalin C."/>
            <person name="Clermont D."/>
            <person name="Rocha E."/>
            <person name="Yoon E.-J."/>
            <person name="Nemec A."/>
            <person name="Walker B."/>
            <person name="Young S.K."/>
            <person name="Zeng Q."/>
            <person name="Gargeya S."/>
            <person name="Fitzgerald M."/>
            <person name="Haas B."/>
            <person name="Abouelleil A."/>
            <person name="Alvarado L."/>
            <person name="Arachchi H.M."/>
            <person name="Berlin A.M."/>
            <person name="Chapman S.B."/>
            <person name="Dewar J."/>
            <person name="Goldberg J."/>
            <person name="Griggs A."/>
            <person name="Gujja S."/>
            <person name="Hansen M."/>
            <person name="Howarth C."/>
            <person name="Imamovic A."/>
            <person name="Larimer J."/>
            <person name="McCowan C."/>
            <person name="Murphy C."/>
            <person name="Neiman D."/>
            <person name="Pearson M."/>
            <person name="Priest M."/>
            <person name="Roberts A."/>
            <person name="Saif S."/>
            <person name="Shea T."/>
            <person name="Sisk P."/>
            <person name="Sykes S."/>
            <person name="Wortman J."/>
            <person name="Nusbaum C."/>
            <person name="Birren B."/>
        </authorList>
    </citation>
    <scope>NUCLEOTIDE SEQUENCE [LARGE SCALE GENOMIC DNA]</scope>
    <source>
        <strain evidence="2 3">NIPH 1859</strain>
    </source>
</reference>
<comment type="caution">
    <text evidence="2">The sequence shown here is derived from an EMBL/GenBank/DDBJ whole genome shotgun (WGS) entry which is preliminary data.</text>
</comment>
<dbReference type="OrthoDB" id="10006813at2"/>
<sequence>MNNLQELEKLNNLSFKLLIFLPLINFIGSLLLAKAGFSFQVIYIFYLASVILQIIIFIKDRKFLQEKHAFCPAWEWFILFPVYVYKRQRNNFLNLNYFYISLILFICNAVITTYLKNL</sequence>